<feature type="domain" description="C2" evidence="12">
    <location>
        <begin position="61"/>
        <end position="176"/>
    </location>
</feature>
<dbReference type="PANTHER" id="PTHR45933">
    <property type="entry name" value="PROTEIN C2-DOMAIN ABA-RELATED 4"/>
    <property type="match status" value="1"/>
</dbReference>
<dbReference type="Pfam" id="PF00168">
    <property type="entry name" value="C2"/>
    <property type="match status" value="1"/>
</dbReference>
<reference evidence="13 14" key="1">
    <citation type="submission" date="2021-05" db="EMBL/GenBank/DDBJ databases">
        <title>Genome Assembly of Synthetic Allotetraploid Brassica napus Reveals Homoeologous Exchanges between Subgenomes.</title>
        <authorList>
            <person name="Davis J.T."/>
        </authorList>
    </citation>
    <scope>NUCLEOTIDE SEQUENCE [LARGE SCALE GENOMIC DNA]</scope>
    <source>
        <strain evidence="14">cv. Da-Ae</strain>
        <tissue evidence="13">Seedling</tissue>
    </source>
</reference>
<evidence type="ECO:0000256" key="2">
    <source>
        <dbReference type="ARBA" id="ARBA00004236"/>
    </source>
</evidence>
<comment type="similarity">
    <text evidence="11">Belongs to the plant CAR protein family.</text>
</comment>
<dbReference type="EMBL" id="JAGKQM010000775">
    <property type="protein sequence ID" value="KAH0853472.1"/>
    <property type="molecule type" value="Genomic_DNA"/>
</dbReference>
<sequence length="297" mass="33710">MPHKEGYVMCEKCEGRKNPKESKGAAMKSVIRKQRMDLSILFLEVLIESTSMFLVKLSYLSSNNVQFYKLYQIQDKQLGVMRVHVKRGINLAIRDSTTSDPYVVVTLANQKVKTRVINSNCNPVWDEQLALTIKDVTDPIRMTVYDKDRFSGDDKMGDAEIDMRPFLEAHQMELDFQKLPNGCAIKRIRPGRTNCLAEESSITWSNGKIIQDMILRLRNVECGELEIMLELADGPGCKGLGREDGNPEWNQELTLASRIVYYNGKIVQYMILVLSNVECGEVEIQLGRIEIPGGGRL</sequence>
<dbReference type="Proteomes" id="UP000824890">
    <property type="component" value="Unassembled WGS sequence"/>
</dbReference>
<keyword evidence="6" id="KW-0479">Metal-binding</keyword>
<gene>
    <name evidence="13" type="ORF">HID58_093157</name>
</gene>
<keyword evidence="4" id="KW-1003">Cell membrane</keyword>
<evidence type="ECO:0000256" key="7">
    <source>
        <dbReference type="ARBA" id="ARBA00022837"/>
    </source>
</evidence>
<dbReference type="Gene3D" id="2.60.40.150">
    <property type="entry name" value="C2 domain"/>
    <property type="match status" value="1"/>
</dbReference>
<organism evidence="13 14">
    <name type="scientific">Brassica napus</name>
    <name type="common">Rape</name>
    <dbReference type="NCBI Taxonomy" id="3708"/>
    <lineage>
        <taxon>Eukaryota</taxon>
        <taxon>Viridiplantae</taxon>
        <taxon>Streptophyta</taxon>
        <taxon>Embryophyta</taxon>
        <taxon>Tracheophyta</taxon>
        <taxon>Spermatophyta</taxon>
        <taxon>Magnoliopsida</taxon>
        <taxon>eudicotyledons</taxon>
        <taxon>Gunneridae</taxon>
        <taxon>Pentapetalae</taxon>
        <taxon>rosids</taxon>
        <taxon>malvids</taxon>
        <taxon>Brassicales</taxon>
        <taxon>Brassicaceae</taxon>
        <taxon>Brassiceae</taxon>
        <taxon>Brassica</taxon>
    </lineage>
</organism>
<keyword evidence="3" id="KW-0343">GTPase activation</keyword>
<accession>A0ABQ7XC01</accession>
<evidence type="ECO:0000256" key="3">
    <source>
        <dbReference type="ARBA" id="ARBA00022468"/>
    </source>
</evidence>
<dbReference type="InterPro" id="IPR035892">
    <property type="entry name" value="C2_domain_sf"/>
</dbReference>
<comment type="subcellular location">
    <subcellularLocation>
        <location evidence="2">Cell membrane</location>
    </subcellularLocation>
    <subcellularLocation>
        <location evidence="1">Nucleus</location>
    </subcellularLocation>
</comment>
<dbReference type="InterPro" id="IPR000008">
    <property type="entry name" value="C2_dom"/>
</dbReference>
<evidence type="ECO:0000256" key="8">
    <source>
        <dbReference type="ARBA" id="ARBA00023121"/>
    </source>
</evidence>
<protein>
    <recommendedName>
        <fullName evidence="12">C2 domain-containing protein</fullName>
    </recommendedName>
</protein>
<evidence type="ECO:0000256" key="4">
    <source>
        <dbReference type="ARBA" id="ARBA00022475"/>
    </source>
</evidence>
<dbReference type="PROSITE" id="PS50004">
    <property type="entry name" value="C2"/>
    <property type="match status" value="1"/>
</dbReference>
<evidence type="ECO:0000256" key="10">
    <source>
        <dbReference type="ARBA" id="ARBA00023242"/>
    </source>
</evidence>
<evidence type="ECO:0000313" key="13">
    <source>
        <dbReference type="EMBL" id="KAH0853472.1"/>
    </source>
</evidence>
<keyword evidence="5" id="KW-0938">Abscisic acid signaling pathway</keyword>
<dbReference type="InterPro" id="IPR044562">
    <property type="entry name" value="CAR1-11"/>
</dbReference>
<evidence type="ECO:0000256" key="1">
    <source>
        <dbReference type="ARBA" id="ARBA00004123"/>
    </source>
</evidence>
<dbReference type="PANTHER" id="PTHR45933:SF32">
    <property type="entry name" value="C2 DOMAIN-CONTAINING PROTEIN"/>
    <property type="match status" value="1"/>
</dbReference>
<keyword evidence="10" id="KW-0539">Nucleus</keyword>
<dbReference type="SMART" id="SM00239">
    <property type="entry name" value="C2"/>
    <property type="match status" value="1"/>
</dbReference>
<keyword evidence="14" id="KW-1185">Reference proteome</keyword>
<evidence type="ECO:0000256" key="5">
    <source>
        <dbReference type="ARBA" id="ARBA00022682"/>
    </source>
</evidence>
<evidence type="ECO:0000259" key="12">
    <source>
        <dbReference type="PROSITE" id="PS50004"/>
    </source>
</evidence>
<name>A0ABQ7XC01_BRANA</name>
<proteinExistence type="inferred from homology"/>
<keyword evidence="7" id="KW-0106">Calcium</keyword>
<dbReference type="CDD" id="cd04038">
    <property type="entry name" value="C2_ArfGAP"/>
    <property type="match status" value="1"/>
</dbReference>
<evidence type="ECO:0000256" key="6">
    <source>
        <dbReference type="ARBA" id="ARBA00022723"/>
    </source>
</evidence>
<dbReference type="SUPFAM" id="SSF49562">
    <property type="entry name" value="C2 domain (Calcium/lipid-binding domain, CaLB)"/>
    <property type="match status" value="1"/>
</dbReference>
<comment type="caution">
    <text evidence="13">The sequence shown here is derived from an EMBL/GenBank/DDBJ whole genome shotgun (WGS) entry which is preliminary data.</text>
</comment>
<evidence type="ECO:0000313" key="14">
    <source>
        <dbReference type="Proteomes" id="UP000824890"/>
    </source>
</evidence>
<keyword evidence="9" id="KW-0472">Membrane</keyword>
<evidence type="ECO:0000256" key="11">
    <source>
        <dbReference type="ARBA" id="ARBA00024037"/>
    </source>
</evidence>
<keyword evidence="8" id="KW-0446">Lipid-binding</keyword>
<evidence type="ECO:0000256" key="9">
    <source>
        <dbReference type="ARBA" id="ARBA00023136"/>
    </source>
</evidence>